<evidence type="ECO:0000313" key="10">
    <source>
        <dbReference type="Proteomes" id="UP001589795"/>
    </source>
</evidence>
<sequence length="563" mass="60705">MDDLERRIAQARGDEPADLVLRGGRVFDLVTGAMTRGDVAICGDRIAGIGDYDGRQVIDVAGLTLVPGFIDTHLHVESSLVTPFEFDRCVTPRGVTTAICDPHEIANVIGLEGIRYFQQASEHLLMDLRVQLSSCVPSTEMETSGARIEVHDLAQVMGHPSAIGLAEFMNYPGVIHRDPAAMAKLRLFAGGHIDGHCPQLTALDLNAYVAAGIRTEHEATTAEEALEKLRKGMRVLIREGSVSKDMDALQPVLTDITSAYMCLCTDDRNPLDIGEHGHLDYMIRRLIALGTSPLAAYRAASLSAAEAFGLKDRGLISPGLRADIVALDSLDSCRAQLVLTRGRIVDDAAFASRSHVEPVGRASVKAPALTPQHFRCSGNRTETPVIGILEGKIITEHLTVDIAPQDGDKRPDPARDLTRIAVIERHGRNGNIATGFVRGFGLTSGAIASTVCHDHHNIAAVGMDYDDMALAANRLSQIEGGFVVAQNGRIIAELPLPVAGLMSLDPFEKVRDRLSDLRRAARSLGTTLEEPFLQLAFLALPVIPALKITDCGMVDVARFEIIP</sequence>
<comment type="catalytic activity">
    <reaction evidence="5 6">
        <text>adenine + H2O + H(+) = hypoxanthine + NH4(+)</text>
        <dbReference type="Rhea" id="RHEA:23688"/>
        <dbReference type="ChEBI" id="CHEBI:15377"/>
        <dbReference type="ChEBI" id="CHEBI:15378"/>
        <dbReference type="ChEBI" id="CHEBI:16708"/>
        <dbReference type="ChEBI" id="CHEBI:17368"/>
        <dbReference type="ChEBI" id="CHEBI:28938"/>
        <dbReference type="EC" id="3.5.4.2"/>
    </reaction>
</comment>
<dbReference type="InterPro" id="IPR006679">
    <property type="entry name" value="Adenine_deam"/>
</dbReference>
<evidence type="ECO:0000256" key="1">
    <source>
        <dbReference type="ARBA" id="ARBA00006773"/>
    </source>
</evidence>
<evidence type="ECO:0000256" key="2">
    <source>
        <dbReference type="ARBA" id="ARBA00012782"/>
    </source>
</evidence>
<comment type="similarity">
    <text evidence="1 6">Belongs to the metallo-dependent hydrolases superfamily. Adenine deaminase family.</text>
</comment>
<reference evidence="9 10" key="1">
    <citation type="submission" date="2024-09" db="EMBL/GenBank/DDBJ databases">
        <authorList>
            <person name="Sun Q."/>
            <person name="Mori K."/>
        </authorList>
    </citation>
    <scope>NUCLEOTIDE SEQUENCE [LARGE SCALE GENOMIC DNA]</scope>
    <source>
        <strain evidence="9 10">CCM 7904</strain>
    </source>
</reference>
<dbReference type="InterPro" id="IPR006680">
    <property type="entry name" value="Amidohydro-rel"/>
</dbReference>
<name>A0ABV6CKC7_9RHOB</name>
<evidence type="ECO:0000256" key="6">
    <source>
        <dbReference type="HAMAP-Rule" id="MF_01518"/>
    </source>
</evidence>
<dbReference type="HAMAP" id="MF_01518">
    <property type="entry name" value="Adenine_deamin"/>
    <property type="match status" value="1"/>
</dbReference>
<dbReference type="NCBIfam" id="TIGR01178">
    <property type="entry name" value="ade"/>
    <property type="match status" value="1"/>
</dbReference>
<dbReference type="CDD" id="cd01295">
    <property type="entry name" value="AdeC"/>
    <property type="match status" value="1"/>
</dbReference>
<dbReference type="EMBL" id="JBHLWQ010000042">
    <property type="protein sequence ID" value="MFC0199433.1"/>
    <property type="molecule type" value="Genomic_DNA"/>
</dbReference>
<dbReference type="Gene3D" id="3.20.20.140">
    <property type="entry name" value="Metal-dependent hydrolases"/>
    <property type="match status" value="1"/>
</dbReference>
<organism evidence="9 10">
    <name type="scientific">Paracoccus rhizosphaerae</name>
    <dbReference type="NCBI Taxonomy" id="1133347"/>
    <lineage>
        <taxon>Bacteria</taxon>
        <taxon>Pseudomonadati</taxon>
        <taxon>Pseudomonadota</taxon>
        <taxon>Alphaproteobacteria</taxon>
        <taxon>Rhodobacterales</taxon>
        <taxon>Paracoccaceae</taxon>
        <taxon>Paracoccus</taxon>
    </lineage>
</organism>
<keyword evidence="3 6" id="KW-0378">Hydrolase</keyword>
<dbReference type="InterPro" id="IPR011059">
    <property type="entry name" value="Metal-dep_hydrolase_composite"/>
</dbReference>
<comment type="caution">
    <text evidence="9">The sequence shown here is derived from an EMBL/GenBank/DDBJ whole genome shotgun (WGS) entry which is preliminary data.</text>
</comment>
<evidence type="ECO:0000256" key="4">
    <source>
        <dbReference type="ARBA" id="ARBA00023211"/>
    </source>
</evidence>
<dbReference type="Pfam" id="PF01979">
    <property type="entry name" value="Amidohydro_1"/>
    <property type="match status" value="1"/>
</dbReference>
<dbReference type="RefSeq" id="WP_265506195.1">
    <property type="nucleotide sequence ID" value="NZ_JAOTBE010000009.1"/>
</dbReference>
<dbReference type="PANTHER" id="PTHR11113:SF2">
    <property type="entry name" value="ADENINE DEAMINASE"/>
    <property type="match status" value="1"/>
</dbReference>
<dbReference type="GO" id="GO:0000034">
    <property type="term" value="F:adenine deaminase activity"/>
    <property type="evidence" value="ECO:0007669"/>
    <property type="project" value="UniProtKB-EC"/>
</dbReference>
<evidence type="ECO:0000313" key="9">
    <source>
        <dbReference type="EMBL" id="MFC0199433.1"/>
    </source>
</evidence>
<keyword evidence="10" id="KW-1185">Reference proteome</keyword>
<gene>
    <name evidence="6 9" type="primary">ade</name>
    <name evidence="9" type="ORF">ACFFIZ_03660</name>
</gene>
<dbReference type="InterPro" id="IPR026912">
    <property type="entry name" value="Adenine_deam_C"/>
</dbReference>
<keyword evidence="4 6" id="KW-0464">Manganese</keyword>
<dbReference type="Gene3D" id="2.30.40.10">
    <property type="entry name" value="Urease, subunit C, domain 1"/>
    <property type="match status" value="1"/>
</dbReference>
<evidence type="ECO:0000256" key="3">
    <source>
        <dbReference type="ARBA" id="ARBA00022801"/>
    </source>
</evidence>
<comment type="cofactor">
    <cofactor evidence="6">
        <name>Mn(2+)</name>
        <dbReference type="ChEBI" id="CHEBI:29035"/>
    </cofactor>
</comment>
<evidence type="ECO:0000259" key="7">
    <source>
        <dbReference type="Pfam" id="PF01979"/>
    </source>
</evidence>
<feature type="domain" description="Adenine deaminase C-terminal" evidence="8">
    <location>
        <begin position="393"/>
        <end position="560"/>
    </location>
</feature>
<dbReference type="Proteomes" id="UP001589795">
    <property type="component" value="Unassembled WGS sequence"/>
</dbReference>
<dbReference type="EC" id="3.5.4.2" evidence="2 6"/>
<feature type="domain" description="Amidohydrolase-related" evidence="7">
    <location>
        <begin position="64"/>
        <end position="339"/>
    </location>
</feature>
<dbReference type="SUPFAM" id="SSF51556">
    <property type="entry name" value="Metallo-dependent hydrolases"/>
    <property type="match status" value="1"/>
</dbReference>
<dbReference type="Pfam" id="PF13382">
    <property type="entry name" value="Adenine_deam_C"/>
    <property type="match status" value="1"/>
</dbReference>
<evidence type="ECO:0000256" key="5">
    <source>
        <dbReference type="ARBA" id="ARBA00047720"/>
    </source>
</evidence>
<dbReference type="SUPFAM" id="SSF51338">
    <property type="entry name" value="Composite domain of metallo-dependent hydrolases"/>
    <property type="match status" value="1"/>
</dbReference>
<dbReference type="PANTHER" id="PTHR11113">
    <property type="entry name" value="N-ACETYLGLUCOSAMINE-6-PHOSPHATE DEACETYLASE"/>
    <property type="match status" value="1"/>
</dbReference>
<evidence type="ECO:0000259" key="8">
    <source>
        <dbReference type="Pfam" id="PF13382"/>
    </source>
</evidence>
<protein>
    <recommendedName>
        <fullName evidence="2 6">Adenine deaminase</fullName>
        <shortName evidence="6">Adenase</shortName>
        <shortName evidence="6">Adenine aminase</shortName>
        <ecNumber evidence="2 6">3.5.4.2</ecNumber>
    </recommendedName>
</protein>
<dbReference type="InterPro" id="IPR032466">
    <property type="entry name" value="Metal_Hydrolase"/>
</dbReference>
<accession>A0ABV6CKC7</accession>
<proteinExistence type="inferred from homology"/>